<dbReference type="OrthoDB" id="128536at2759"/>
<dbReference type="Pfam" id="PF04032">
    <property type="entry name" value="Rpr2"/>
    <property type="match status" value="1"/>
</dbReference>
<dbReference type="GO" id="GO:0046872">
    <property type="term" value="F:metal ion binding"/>
    <property type="evidence" value="ECO:0007669"/>
    <property type="project" value="UniProtKB-KW"/>
</dbReference>
<dbReference type="EMBL" id="KB446555">
    <property type="protein sequence ID" value="EME87281.1"/>
    <property type="molecule type" value="Genomic_DNA"/>
</dbReference>
<sequence>LAYHISSQTRQVALKSQIRPSSDFKQLSCKVCNAVLVHDRTCKRAIENASRGGRKTHANVLVVECIACGTKKRYPIGAKRQQRKKLRAVIGDGTPS</sequence>
<reference evidence="5 6" key="1">
    <citation type="journal article" date="2012" name="PLoS Pathog.">
        <title>Diverse lifestyles and strategies of plant pathogenesis encoded in the genomes of eighteen Dothideomycetes fungi.</title>
        <authorList>
            <person name="Ohm R.A."/>
            <person name="Feau N."/>
            <person name="Henrissat B."/>
            <person name="Schoch C.L."/>
            <person name="Horwitz B.A."/>
            <person name="Barry K.W."/>
            <person name="Condon B.J."/>
            <person name="Copeland A.C."/>
            <person name="Dhillon B."/>
            <person name="Glaser F."/>
            <person name="Hesse C.N."/>
            <person name="Kosti I."/>
            <person name="LaButti K."/>
            <person name="Lindquist E.A."/>
            <person name="Lucas S."/>
            <person name="Salamov A.A."/>
            <person name="Bradshaw R.E."/>
            <person name="Ciuffetti L."/>
            <person name="Hamelin R.C."/>
            <person name="Kema G.H.J."/>
            <person name="Lawrence C."/>
            <person name="Scott J.A."/>
            <person name="Spatafora J.W."/>
            <person name="Turgeon B.G."/>
            <person name="de Wit P.J.G.M."/>
            <person name="Zhong S."/>
            <person name="Goodwin S.B."/>
            <person name="Grigoriev I.V."/>
        </authorList>
    </citation>
    <scope>NUCLEOTIDE SEQUENCE [LARGE SCALE GENOMIC DNA]</scope>
    <source>
        <strain evidence="5 6">CIRAD86</strain>
    </source>
</reference>
<evidence type="ECO:0000313" key="5">
    <source>
        <dbReference type="EMBL" id="EME87281.1"/>
    </source>
</evidence>
<evidence type="ECO:0000313" key="6">
    <source>
        <dbReference type="Proteomes" id="UP000016932"/>
    </source>
</evidence>
<dbReference type="eggNOG" id="ENOG502SCED">
    <property type="taxonomic scope" value="Eukaryota"/>
</dbReference>
<evidence type="ECO:0000256" key="1">
    <source>
        <dbReference type="ARBA" id="ARBA00022694"/>
    </source>
</evidence>
<dbReference type="STRING" id="383855.N1Q712"/>
<dbReference type="HOGENOM" id="CLU_2365337_0_0_1"/>
<dbReference type="PANTHER" id="PTHR14742">
    <property type="entry name" value="RIBONUCLEASE P SUBUNIT P21"/>
    <property type="match status" value="1"/>
</dbReference>
<dbReference type="GeneID" id="19330220"/>
<evidence type="ECO:0000256" key="3">
    <source>
        <dbReference type="ARBA" id="ARBA00022833"/>
    </source>
</evidence>
<dbReference type="GO" id="GO:0005655">
    <property type="term" value="C:nucleolar ribonuclease P complex"/>
    <property type="evidence" value="ECO:0007669"/>
    <property type="project" value="TreeGrafter"/>
</dbReference>
<accession>N1Q712</accession>
<dbReference type="Gene3D" id="6.20.50.20">
    <property type="match status" value="1"/>
</dbReference>
<dbReference type="InterPro" id="IPR007175">
    <property type="entry name" value="Rpr2/Snm1/Rpp21"/>
</dbReference>
<gene>
    <name evidence="5" type="ORF">MYCFIDRAFT_112416</name>
</gene>
<name>N1Q712_PSEFD</name>
<evidence type="ECO:0000256" key="4">
    <source>
        <dbReference type="ARBA" id="ARBA00038402"/>
    </source>
</evidence>
<evidence type="ECO:0008006" key="7">
    <source>
        <dbReference type="Google" id="ProtNLM"/>
    </source>
</evidence>
<organism evidence="5 6">
    <name type="scientific">Pseudocercospora fijiensis (strain CIRAD86)</name>
    <name type="common">Black leaf streak disease fungus</name>
    <name type="synonym">Mycosphaerella fijiensis</name>
    <dbReference type="NCBI Taxonomy" id="383855"/>
    <lineage>
        <taxon>Eukaryota</taxon>
        <taxon>Fungi</taxon>
        <taxon>Dikarya</taxon>
        <taxon>Ascomycota</taxon>
        <taxon>Pezizomycotina</taxon>
        <taxon>Dothideomycetes</taxon>
        <taxon>Dothideomycetidae</taxon>
        <taxon>Mycosphaerellales</taxon>
        <taxon>Mycosphaerellaceae</taxon>
        <taxon>Pseudocercospora</taxon>
    </lineage>
</organism>
<dbReference type="GO" id="GO:0008033">
    <property type="term" value="P:tRNA processing"/>
    <property type="evidence" value="ECO:0007669"/>
    <property type="project" value="UniProtKB-KW"/>
</dbReference>
<dbReference type="PANTHER" id="PTHR14742:SF0">
    <property type="entry name" value="RIBONUCLEASE P PROTEIN SUBUNIT P21"/>
    <property type="match status" value="1"/>
</dbReference>
<evidence type="ECO:0000256" key="2">
    <source>
        <dbReference type="ARBA" id="ARBA00022723"/>
    </source>
</evidence>
<dbReference type="RefSeq" id="XP_007920779.1">
    <property type="nucleotide sequence ID" value="XM_007922588.1"/>
</dbReference>
<comment type="similarity">
    <text evidence="4">Belongs to the eukaryotic/archaeal RNase P protein component 4 family.</text>
</comment>
<keyword evidence="1" id="KW-0819">tRNA processing</keyword>
<proteinExistence type="inferred from homology"/>
<feature type="non-terminal residue" evidence="5">
    <location>
        <position position="1"/>
    </location>
</feature>
<dbReference type="VEuPathDB" id="FungiDB:MYCFIDRAFT_112416"/>
<protein>
    <recommendedName>
        <fullName evidence="7">RNAse P Rpr2/Rpp21 subunit domain-containing protein</fullName>
    </recommendedName>
</protein>
<dbReference type="Proteomes" id="UP000016932">
    <property type="component" value="Unassembled WGS sequence"/>
</dbReference>
<keyword evidence="2" id="KW-0479">Metal-binding</keyword>
<dbReference type="KEGG" id="pfj:MYCFIDRAFT_112416"/>
<dbReference type="AlphaFoldDB" id="N1Q712"/>
<keyword evidence="6" id="KW-1185">Reference proteome</keyword>
<feature type="non-terminal residue" evidence="5">
    <location>
        <position position="96"/>
    </location>
</feature>
<keyword evidence="3" id="KW-0862">Zinc</keyword>